<name>A0A9D1XFB9_9FIRM</name>
<dbReference type="InterPro" id="IPR041239">
    <property type="entry name" value="DUF5605"/>
</dbReference>
<accession>A0A9D1XFB9</accession>
<feature type="domain" description="Apiosidase-like catalytic" evidence="1">
    <location>
        <begin position="111"/>
        <end position="388"/>
    </location>
</feature>
<dbReference type="PANTHER" id="PTHR37836">
    <property type="entry name" value="LMO1036 PROTEIN"/>
    <property type="match status" value="1"/>
</dbReference>
<dbReference type="SUPFAM" id="SSF51445">
    <property type="entry name" value="(Trans)glycosidases"/>
    <property type="match status" value="1"/>
</dbReference>
<evidence type="ECO:0000259" key="3">
    <source>
        <dbReference type="Pfam" id="PF18310"/>
    </source>
</evidence>
<evidence type="ECO:0000313" key="4">
    <source>
        <dbReference type="EMBL" id="HIX78096.1"/>
    </source>
</evidence>
<dbReference type="Pfam" id="PF13204">
    <property type="entry name" value="Apiosidase"/>
    <property type="match status" value="1"/>
</dbReference>
<proteinExistence type="predicted"/>
<reference evidence="4" key="2">
    <citation type="submission" date="2021-04" db="EMBL/GenBank/DDBJ databases">
        <authorList>
            <person name="Gilroy R."/>
        </authorList>
    </citation>
    <scope>NUCLEOTIDE SEQUENCE</scope>
    <source>
        <strain evidence="4">CHK183-1962</strain>
    </source>
</reference>
<protein>
    <submittedName>
        <fullName evidence="4">DUF5605 domain-containing protein</fullName>
    </submittedName>
</protein>
<sequence>MGQLEEQREQRIQIPESVERWGMLEVTCQGPSGGNPFAEQWIRGTFSGKNETVAADGFYDGDGIYKVRFLPSFEGTYTCRVEAGFLEQPLTGTFRVLPAGEGNHGPVRVANTYHFAYEDGTPYYSIGTTCYVWALQSDERIAETLETLKNGAFNKIRFCIFPKHYDYNLGEPRSYPYEGTPMDSSVLTSENFWQYQGKAEGNRWDLERFHPEHFRHLEWCVEQLQKMGIEADLIVMHPYDRWGFSCMTKEQDDLYWKYVLARFSAYRNVWWSLANEYDLLRDKTVEDWERYAGIICEKDPYGHLRSIHNCGPFYDHSRPWVTHCSIQRQDVYRTAEYTDEWRIRWKKPVVLDEIAYEGNIPHGWGNITAEELVRRFWEAACRGGYAGHGETYLNPENVLWWSHGGKLFGESHKRFRLLHQILEETPGIGLKYDGDHFGEVRAVPEESWAEQPVKDYYLIYYSFMRPSSKDYYFDDTTEFHVKVIDTWNMTVEDRGVMKGKMHIELPGRQYMAVQLRKVTWSAH</sequence>
<comment type="caution">
    <text evidence="4">The sequence shown here is derived from an EMBL/GenBank/DDBJ whole genome shotgun (WGS) entry which is preliminary data.</text>
</comment>
<organism evidence="4 5">
    <name type="scientific">Candidatus Fusicatenibacter merdavium</name>
    <dbReference type="NCBI Taxonomy" id="2838600"/>
    <lineage>
        <taxon>Bacteria</taxon>
        <taxon>Bacillati</taxon>
        <taxon>Bacillota</taxon>
        <taxon>Clostridia</taxon>
        <taxon>Lachnospirales</taxon>
        <taxon>Lachnospiraceae</taxon>
        <taxon>Fusicatenibacter</taxon>
    </lineage>
</organism>
<dbReference type="Pfam" id="PF18310">
    <property type="entry name" value="DUF5605"/>
    <property type="match status" value="1"/>
</dbReference>
<evidence type="ECO:0000259" key="2">
    <source>
        <dbReference type="Pfam" id="PF16586"/>
    </source>
</evidence>
<dbReference type="Pfam" id="PF16586">
    <property type="entry name" value="DUF5060"/>
    <property type="match status" value="1"/>
</dbReference>
<evidence type="ECO:0000259" key="1">
    <source>
        <dbReference type="Pfam" id="PF13204"/>
    </source>
</evidence>
<dbReference type="Proteomes" id="UP000886890">
    <property type="component" value="Unassembled WGS sequence"/>
</dbReference>
<dbReference type="InterPro" id="IPR013783">
    <property type="entry name" value="Ig-like_fold"/>
</dbReference>
<dbReference type="Gene3D" id="2.60.40.10">
    <property type="entry name" value="Immunoglobulins"/>
    <property type="match status" value="1"/>
</dbReference>
<reference evidence="4" key="1">
    <citation type="journal article" date="2021" name="PeerJ">
        <title>Extensive microbial diversity within the chicken gut microbiome revealed by metagenomics and culture.</title>
        <authorList>
            <person name="Gilroy R."/>
            <person name="Ravi A."/>
            <person name="Getino M."/>
            <person name="Pursley I."/>
            <person name="Horton D.L."/>
            <person name="Alikhan N.F."/>
            <person name="Baker D."/>
            <person name="Gharbi K."/>
            <person name="Hall N."/>
            <person name="Watson M."/>
            <person name="Adriaenssens E.M."/>
            <person name="Foster-Nyarko E."/>
            <person name="Jarju S."/>
            <person name="Secka A."/>
            <person name="Antonio M."/>
            <person name="Oren A."/>
            <person name="Chaudhuri R.R."/>
            <person name="La Ragione R."/>
            <person name="Hildebrand F."/>
            <person name="Pallen M.J."/>
        </authorList>
    </citation>
    <scope>NUCLEOTIDE SEQUENCE</scope>
    <source>
        <strain evidence="4">CHK183-1962</strain>
    </source>
</reference>
<evidence type="ECO:0000313" key="5">
    <source>
        <dbReference type="Proteomes" id="UP000886890"/>
    </source>
</evidence>
<dbReference type="InterPro" id="IPR017853">
    <property type="entry name" value="GH"/>
</dbReference>
<dbReference type="AlphaFoldDB" id="A0A9D1XFB9"/>
<dbReference type="InterPro" id="IPR032260">
    <property type="entry name" value="DUF5060"/>
</dbReference>
<dbReference type="PANTHER" id="PTHR37836:SF2">
    <property type="entry name" value="DUF4038 DOMAIN-CONTAINING PROTEIN"/>
    <property type="match status" value="1"/>
</dbReference>
<feature type="domain" description="DUF5605" evidence="3">
    <location>
        <begin position="453"/>
        <end position="516"/>
    </location>
</feature>
<dbReference type="InterPro" id="IPR025277">
    <property type="entry name" value="Apiosidase-like_cat_dom"/>
</dbReference>
<dbReference type="Gene3D" id="3.20.20.80">
    <property type="entry name" value="Glycosidases"/>
    <property type="match status" value="1"/>
</dbReference>
<dbReference type="EMBL" id="DXEK01000180">
    <property type="protein sequence ID" value="HIX78096.1"/>
    <property type="molecule type" value="Genomic_DNA"/>
</dbReference>
<dbReference type="Gene3D" id="2.60.40.3950">
    <property type="match status" value="1"/>
</dbReference>
<feature type="domain" description="DUF5060" evidence="2">
    <location>
        <begin position="18"/>
        <end position="82"/>
    </location>
</feature>
<gene>
    <name evidence="4" type="ORF">H9734_10960</name>
</gene>